<dbReference type="InterPro" id="IPR000276">
    <property type="entry name" value="GPCR_Rhodpsn"/>
</dbReference>
<gene>
    <name evidence="7" type="ORF">Ciccas_008373</name>
</gene>
<dbReference type="PANTHER" id="PTHR46641">
    <property type="entry name" value="FMRFAMIDE RECEPTOR-RELATED"/>
    <property type="match status" value="1"/>
</dbReference>
<dbReference type="PANTHER" id="PTHR46641:SF2">
    <property type="entry name" value="FMRFAMIDE RECEPTOR"/>
    <property type="match status" value="1"/>
</dbReference>
<evidence type="ECO:0000256" key="4">
    <source>
        <dbReference type="ARBA" id="ARBA00023136"/>
    </source>
</evidence>
<evidence type="ECO:0000313" key="8">
    <source>
        <dbReference type="Proteomes" id="UP001626550"/>
    </source>
</evidence>
<accession>A0ABD2Q045</accession>
<evidence type="ECO:0000256" key="5">
    <source>
        <dbReference type="SAM" id="Phobius"/>
    </source>
</evidence>
<name>A0ABD2Q045_9PLAT</name>
<proteinExistence type="predicted"/>
<evidence type="ECO:0000259" key="6">
    <source>
        <dbReference type="PROSITE" id="PS50262"/>
    </source>
</evidence>
<dbReference type="GO" id="GO:0016020">
    <property type="term" value="C:membrane"/>
    <property type="evidence" value="ECO:0007669"/>
    <property type="project" value="UniProtKB-SubCell"/>
</dbReference>
<dbReference type="EMBL" id="JBJKFK010001460">
    <property type="protein sequence ID" value="KAL3313028.1"/>
    <property type="molecule type" value="Genomic_DNA"/>
</dbReference>
<dbReference type="AlphaFoldDB" id="A0ABD2Q045"/>
<evidence type="ECO:0000313" key="7">
    <source>
        <dbReference type="EMBL" id="KAL3313028.1"/>
    </source>
</evidence>
<evidence type="ECO:0000256" key="2">
    <source>
        <dbReference type="ARBA" id="ARBA00022692"/>
    </source>
</evidence>
<comment type="caution">
    <text evidence="7">The sequence shown here is derived from an EMBL/GenBank/DDBJ whole genome shotgun (WGS) entry which is preliminary data.</text>
</comment>
<feature type="transmembrane region" description="Helical" evidence="5">
    <location>
        <begin position="130"/>
        <end position="156"/>
    </location>
</feature>
<dbReference type="Pfam" id="PF00001">
    <property type="entry name" value="7tm_1"/>
    <property type="match status" value="1"/>
</dbReference>
<keyword evidence="3 5" id="KW-1133">Transmembrane helix</keyword>
<keyword evidence="2 5" id="KW-0812">Transmembrane</keyword>
<dbReference type="Proteomes" id="UP001626550">
    <property type="component" value="Unassembled WGS sequence"/>
</dbReference>
<dbReference type="InterPro" id="IPR017452">
    <property type="entry name" value="GPCR_Rhodpsn_7TM"/>
</dbReference>
<evidence type="ECO:0000256" key="1">
    <source>
        <dbReference type="ARBA" id="ARBA00004370"/>
    </source>
</evidence>
<evidence type="ECO:0000256" key="3">
    <source>
        <dbReference type="ARBA" id="ARBA00022989"/>
    </source>
</evidence>
<dbReference type="PROSITE" id="PS50262">
    <property type="entry name" value="G_PROTEIN_RECEP_F1_2"/>
    <property type="match status" value="1"/>
</dbReference>
<keyword evidence="4 5" id="KW-0472">Membrane</keyword>
<reference evidence="7 8" key="1">
    <citation type="submission" date="2024-11" db="EMBL/GenBank/DDBJ databases">
        <title>Adaptive evolution of stress response genes in parasites aligns with host niche diversity.</title>
        <authorList>
            <person name="Hahn C."/>
            <person name="Resl P."/>
        </authorList>
    </citation>
    <scope>NUCLEOTIDE SEQUENCE [LARGE SCALE GENOMIC DNA]</scope>
    <source>
        <strain evidence="7">EGGRZ-B1_66</strain>
        <tissue evidence="7">Body</tissue>
    </source>
</reference>
<comment type="subcellular location">
    <subcellularLocation>
        <location evidence="1">Membrane</location>
    </subcellularLocation>
</comment>
<feature type="domain" description="G-protein coupled receptors family 1 profile" evidence="6">
    <location>
        <begin position="1"/>
        <end position="160"/>
    </location>
</feature>
<protein>
    <recommendedName>
        <fullName evidence="6">G-protein coupled receptors family 1 profile domain-containing protein</fullName>
    </recommendedName>
</protein>
<sequence length="160" mass="18300">MICHPFVANKICGPAKAKISIALALLCSFVYNLPRFYEYEVELSAQQFVILDGKMVPQPMGPSLTTSAFGRMKHYRLWYHLISWVILVIGVPFTLIAVMNGFLVREVHKSAKRGRTTQQRNGRRRQDTNIMLIGVIVIFFICQVGQFEHLLFSIVLKIQT</sequence>
<feature type="transmembrane region" description="Helical" evidence="5">
    <location>
        <begin position="77"/>
        <end position="103"/>
    </location>
</feature>
<dbReference type="SUPFAM" id="SSF81321">
    <property type="entry name" value="Family A G protein-coupled receptor-like"/>
    <property type="match status" value="1"/>
</dbReference>
<keyword evidence="8" id="KW-1185">Reference proteome</keyword>
<dbReference type="InterPro" id="IPR052954">
    <property type="entry name" value="GPCR-Ligand_Int"/>
</dbReference>
<dbReference type="Gene3D" id="1.20.1070.10">
    <property type="entry name" value="Rhodopsin 7-helix transmembrane proteins"/>
    <property type="match status" value="1"/>
</dbReference>
<organism evidence="7 8">
    <name type="scientific">Cichlidogyrus casuarinus</name>
    <dbReference type="NCBI Taxonomy" id="1844966"/>
    <lineage>
        <taxon>Eukaryota</taxon>
        <taxon>Metazoa</taxon>
        <taxon>Spiralia</taxon>
        <taxon>Lophotrochozoa</taxon>
        <taxon>Platyhelminthes</taxon>
        <taxon>Monogenea</taxon>
        <taxon>Monopisthocotylea</taxon>
        <taxon>Dactylogyridea</taxon>
        <taxon>Ancyrocephalidae</taxon>
        <taxon>Cichlidogyrus</taxon>
    </lineage>
</organism>